<dbReference type="AlphaFoldDB" id="A0AAV1Y6B7"/>
<accession>A0AAV1Y6B7</accession>
<keyword evidence="1" id="KW-0175">Coiled coil</keyword>
<feature type="coiled-coil region" evidence="1">
    <location>
        <begin position="277"/>
        <end position="304"/>
    </location>
</feature>
<name>A0AAV1Y6B7_LUPLU</name>
<evidence type="ECO:0000313" key="3">
    <source>
        <dbReference type="EMBL" id="CAL0329498.1"/>
    </source>
</evidence>
<evidence type="ECO:0000313" key="4">
    <source>
        <dbReference type="Proteomes" id="UP001497480"/>
    </source>
</evidence>
<comment type="caution">
    <text evidence="3">The sequence shown here is derived from an EMBL/GenBank/DDBJ whole genome shotgun (WGS) entry which is preliminary data.</text>
</comment>
<proteinExistence type="predicted"/>
<feature type="compositionally biased region" description="Basic and acidic residues" evidence="2">
    <location>
        <begin position="1"/>
        <end position="13"/>
    </location>
</feature>
<dbReference type="PANTHER" id="PTHR34057">
    <property type="entry name" value="ELONGATION FACTOR"/>
    <property type="match status" value="1"/>
</dbReference>
<evidence type="ECO:0000256" key="2">
    <source>
        <dbReference type="SAM" id="MobiDB-lite"/>
    </source>
</evidence>
<organism evidence="3 4">
    <name type="scientific">Lupinus luteus</name>
    <name type="common">European yellow lupine</name>
    <dbReference type="NCBI Taxonomy" id="3873"/>
    <lineage>
        <taxon>Eukaryota</taxon>
        <taxon>Viridiplantae</taxon>
        <taxon>Streptophyta</taxon>
        <taxon>Embryophyta</taxon>
        <taxon>Tracheophyta</taxon>
        <taxon>Spermatophyta</taxon>
        <taxon>Magnoliopsida</taxon>
        <taxon>eudicotyledons</taxon>
        <taxon>Gunneridae</taxon>
        <taxon>Pentapetalae</taxon>
        <taxon>rosids</taxon>
        <taxon>fabids</taxon>
        <taxon>Fabales</taxon>
        <taxon>Fabaceae</taxon>
        <taxon>Papilionoideae</taxon>
        <taxon>50 kb inversion clade</taxon>
        <taxon>genistoids sensu lato</taxon>
        <taxon>core genistoids</taxon>
        <taxon>Genisteae</taxon>
        <taxon>Lupinus</taxon>
    </lineage>
</organism>
<dbReference type="Proteomes" id="UP001497480">
    <property type="component" value="Unassembled WGS sequence"/>
</dbReference>
<sequence>MGSDIEQKSKSENNHSPAFSGEKVLEPRTNYVSDACDMETSPVKENPLSSGETDVEVNISGCTNAGKALVMEDSCEDVTECSSSFGDTGSGTENACFSDNEVESRACTHNGSSSMCDDWCGALERRKKRMMSTHWRRFIGPLMWRCKWIELKLEQLRSQELKYVEELAAYNYTKQLDFAHLTLDGFDIKSVPISGRMRRNRVMKRNKRKRVEEECDLASYMSNHNLFSYFEKTDRTTDACSKDFHGVAIGGNHENIQEFKLSDMWASINYDTNDKSLDEIIQKIEAVKSQVHELKTRIDKVDSENQGSFHSATHLSTLGSSDGFNHSDLNCASTADHQNTTQVEYHTGEPPMHGNASSSRERLSPIIEISDGSDLEEPWEETKDGVLVQNHAVKQKLHDFENVRNHLVHKPGAAFEEIKPISQFQVSESDMAFVNAAVQNAHSNLKPCSTIKSNARRDKRKGRKKGSLKWLS</sequence>
<feature type="region of interest" description="Disordered" evidence="2">
    <location>
        <begin position="1"/>
        <end position="27"/>
    </location>
</feature>
<protein>
    <submittedName>
        <fullName evidence="3">Uncharacterized protein</fullName>
    </submittedName>
</protein>
<dbReference type="InterPro" id="IPR038745">
    <property type="entry name" value="AT4G37440-like"/>
</dbReference>
<reference evidence="3 4" key="1">
    <citation type="submission" date="2024-03" db="EMBL/GenBank/DDBJ databases">
        <authorList>
            <person name="Martinez-Hernandez J."/>
        </authorList>
    </citation>
    <scope>NUCLEOTIDE SEQUENCE [LARGE SCALE GENOMIC DNA]</scope>
</reference>
<evidence type="ECO:0000256" key="1">
    <source>
        <dbReference type="SAM" id="Coils"/>
    </source>
</evidence>
<gene>
    <name evidence="3" type="ORF">LLUT_LOCUS30558</name>
</gene>
<dbReference type="CDD" id="cd11650">
    <property type="entry name" value="AT4G37440_like"/>
    <property type="match status" value="1"/>
</dbReference>
<keyword evidence="4" id="KW-1185">Reference proteome</keyword>
<dbReference type="EMBL" id="CAXHTB010000022">
    <property type="protein sequence ID" value="CAL0329498.1"/>
    <property type="molecule type" value="Genomic_DNA"/>
</dbReference>
<dbReference type="PANTHER" id="PTHR34057:SF10">
    <property type="entry name" value="TRANSPOSASE, PTTA_EN_SPM, PLANT"/>
    <property type="match status" value="1"/>
</dbReference>